<evidence type="ECO:0000313" key="2">
    <source>
        <dbReference type="EMBL" id="GCC22996.1"/>
    </source>
</evidence>
<feature type="compositionally biased region" description="Basic and acidic residues" evidence="1">
    <location>
        <begin position="54"/>
        <end position="68"/>
    </location>
</feature>
<accession>A0A401RXX1</accession>
<evidence type="ECO:0000256" key="1">
    <source>
        <dbReference type="SAM" id="MobiDB-lite"/>
    </source>
</evidence>
<sequence length="151" mass="15430">MYRRCINLKRNVNAIQQCNNLDFSASLARQGQACACAAGAARVSSLGKGSPAGGREEEGAQHGGRAKREALRELVAAANVAPAARDSDFVGGPSSTQSDGNDFQDGGDNRQPVQSAGKIASTVGIGIGMFGFNCGDAVFLVDLLGGTPGMQ</sequence>
<feature type="region of interest" description="Disordered" evidence="1">
    <location>
        <begin position="85"/>
        <end position="114"/>
    </location>
</feature>
<dbReference type="Proteomes" id="UP000287033">
    <property type="component" value="Unassembled WGS sequence"/>
</dbReference>
<dbReference type="AlphaFoldDB" id="A0A401RXX1"/>
<comment type="caution">
    <text evidence="2">The sequence shown here is derived from an EMBL/GenBank/DDBJ whole genome shotgun (WGS) entry which is preliminary data.</text>
</comment>
<dbReference type="EMBL" id="BEZZ01000021">
    <property type="protein sequence ID" value="GCC22996.1"/>
    <property type="molecule type" value="Genomic_DNA"/>
</dbReference>
<organism evidence="2 3">
    <name type="scientific">Chiloscyllium punctatum</name>
    <name type="common">Brownbanded bambooshark</name>
    <name type="synonym">Hemiscyllium punctatum</name>
    <dbReference type="NCBI Taxonomy" id="137246"/>
    <lineage>
        <taxon>Eukaryota</taxon>
        <taxon>Metazoa</taxon>
        <taxon>Chordata</taxon>
        <taxon>Craniata</taxon>
        <taxon>Vertebrata</taxon>
        <taxon>Chondrichthyes</taxon>
        <taxon>Elasmobranchii</taxon>
        <taxon>Galeomorphii</taxon>
        <taxon>Galeoidea</taxon>
        <taxon>Orectolobiformes</taxon>
        <taxon>Hemiscylliidae</taxon>
        <taxon>Chiloscyllium</taxon>
    </lineage>
</organism>
<evidence type="ECO:0000313" key="3">
    <source>
        <dbReference type="Proteomes" id="UP000287033"/>
    </source>
</evidence>
<name>A0A401RXX1_CHIPU</name>
<proteinExistence type="predicted"/>
<gene>
    <name evidence="2" type="ORF">chiPu_0001387</name>
</gene>
<protein>
    <submittedName>
        <fullName evidence="2">Uncharacterized protein</fullName>
    </submittedName>
</protein>
<reference evidence="2 3" key="1">
    <citation type="journal article" date="2018" name="Nat. Ecol. Evol.">
        <title>Shark genomes provide insights into elasmobranch evolution and the origin of vertebrates.</title>
        <authorList>
            <person name="Hara Y"/>
            <person name="Yamaguchi K"/>
            <person name="Onimaru K"/>
            <person name="Kadota M"/>
            <person name="Koyanagi M"/>
            <person name="Keeley SD"/>
            <person name="Tatsumi K"/>
            <person name="Tanaka K"/>
            <person name="Motone F"/>
            <person name="Kageyama Y"/>
            <person name="Nozu R"/>
            <person name="Adachi N"/>
            <person name="Nishimura O"/>
            <person name="Nakagawa R"/>
            <person name="Tanegashima C"/>
            <person name="Kiyatake I"/>
            <person name="Matsumoto R"/>
            <person name="Murakumo K"/>
            <person name="Nishida K"/>
            <person name="Terakita A"/>
            <person name="Kuratani S"/>
            <person name="Sato K"/>
            <person name="Hyodo S Kuraku.S."/>
        </authorList>
    </citation>
    <scope>NUCLEOTIDE SEQUENCE [LARGE SCALE GENOMIC DNA]</scope>
</reference>
<feature type="region of interest" description="Disordered" evidence="1">
    <location>
        <begin position="46"/>
        <end position="68"/>
    </location>
</feature>
<keyword evidence="3" id="KW-1185">Reference proteome</keyword>